<evidence type="ECO:0008006" key="3">
    <source>
        <dbReference type="Google" id="ProtNLM"/>
    </source>
</evidence>
<dbReference type="Proteomes" id="UP000305067">
    <property type="component" value="Unassembled WGS sequence"/>
</dbReference>
<protein>
    <recommendedName>
        <fullName evidence="3">Ubiquinol-cytochrome C chaperone-domain-containing protein</fullName>
    </recommendedName>
</protein>
<keyword evidence="2" id="KW-1185">Reference proteome</keyword>
<dbReference type="AlphaFoldDB" id="A0A5C3QT58"/>
<name>A0A5C3QT58_9AGAR</name>
<reference evidence="1 2" key="1">
    <citation type="journal article" date="2019" name="Nat. Ecol. Evol.">
        <title>Megaphylogeny resolves global patterns of mushroom evolution.</title>
        <authorList>
            <person name="Varga T."/>
            <person name="Krizsan K."/>
            <person name="Foldi C."/>
            <person name="Dima B."/>
            <person name="Sanchez-Garcia M."/>
            <person name="Sanchez-Ramirez S."/>
            <person name="Szollosi G.J."/>
            <person name="Szarkandi J.G."/>
            <person name="Papp V."/>
            <person name="Albert L."/>
            <person name="Andreopoulos W."/>
            <person name="Angelini C."/>
            <person name="Antonin V."/>
            <person name="Barry K.W."/>
            <person name="Bougher N.L."/>
            <person name="Buchanan P."/>
            <person name="Buyck B."/>
            <person name="Bense V."/>
            <person name="Catcheside P."/>
            <person name="Chovatia M."/>
            <person name="Cooper J."/>
            <person name="Damon W."/>
            <person name="Desjardin D."/>
            <person name="Finy P."/>
            <person name="Geml J."/>
            <person name="Haridas S."/>
            <person name="Hughes K."/>
            <person name="Justo A."/>
            <person name="Karasinski D."/>
            <person name="Kautmanova I."/>
            <person name="Kiss B."/>
            <person name="Kocsube S."/>
            <person name="Kotiranta H."/>
            <person name="LaButti K.M."/>
            <person name="Lechner B.E."/>
            <person name="Liimatainen K."/>
            <person name="Lipzen A."/>
            <person name="Lukacs Z."/>
            <person name="Mihaltcheva S."/>
            <person name="Morgado L.N."/>
            <person name="Niskanen T."/>
            <person name="Noordeloos M.E."/>
            <person name="Ohm R.A."/>
            <person name="Ortiz-Santana B."/>
            <person name="Ovrebo C."/>
            <person name="Racz N."/>
            <person name="Riley R."/>
            <person name="Savchenko A."/>
            <person name="Shiryaev A."/>
            <person name="Soop K."/>
            <person name="Spirin V."/>
            <person name="Szebenyi C."/>
            <person name="Tomsovsky M."/>
            <person name="Tulloss R.E."/>
            <person name="Uehling J."/>
            <person name="Grigoriev I.V."/>
            <person name="Vagvolgyi C."/>
            <person name="Papp T."/>
            <person name="Martin F.M."/>
            <person name="Miettinen O."/>
            <person name="Hibbett D.S."/>
            <person name="Nagy L.G."/>
        </authorList>
    </citation>
    <scope>NUCLEOTIDE SEQUENCE [LARGE SCALE GENOMIC DNA]</scope>
    <source>
        <strain evidence="1 2">CBS 309.79</strain>
    </source>
</reference>
<proteinExistence type="predicted"/>
<gene>
    <name evidence="1" type="ORF">BDV98DRAFT_357876</name>
</gene>
<accession>A0A5C3QT58</accession>
<dbReference type="EMBL" id="ML178819">
    <property type="protein sequence ID" value="TFL04030.1"/>
    <property type="molecule type" value="Genomic_DNA"/>
</dbReference>
<sequence length="224" mass="25625">MLRSAALLRRLSPVNLQTRSPTQRLLRRPAVSAPRASRALHTSVYLRNQSSQDTPPPEIPPDFFIQALENTAKAPWLHLASRTDAESLQRLYVLTWQIFFYLSRPQTGEDFSSDQYLLDFIQADVPRDSEMYRARLAVISILKAVRTNINNIPQNSALRKEQTEIFDLFGALTPLFDSSLPTEQDVSVEEWKEFWEKASPILLATGLKLDEKGYGFDKDEETPE</sequence>
<evidence type="ECO:0000313" key="2">
    <source>
        <dbReference type="Proteomes" id="UP000305067"/>
    </source>
</evidence>
<evidence type="ECO:0000313" key="1">
    <source>
        <dbReference type="EMBL" id="TFL04030.1"/>
    </source>
</evidence>
<organism evidence="1 2">
    <name type="scientific">Pterulicium gracile</name>
    <dbReference type="NCBI Taxonomy" id="1884261"/>
    <lineage>
        <taxon>Eukaryota</taxon>
        <taxon>Fungi</taxon>
        <taxon>Dikarya</taxon>
        <taxon>Basidiomycota</taxon>
        <taxon>Agaricomycotina</taxon>
        <taxon>Agaricomycetes</taxon>
        <taxon>Agaricomycetidae</taxon>
        <taxon>Agaricales</taxon>
        <taxon>Pleurotineae</taxon>
        <taxon>Pterulaceae</taxon>
        <taxon>Pterulicium</taxon>
    </lineage>
</organism>
<dbReference type="OrthoDB" id="3177611at2759"/>